<keyword evidence="1" id="KW-1133">Transmembrane helix</keyword>
<evidence type="ECO:0000313" key="3">
    <source>
        <dbReference type="Proteomes" id="UP000758155"/>
    </source>
</evidence>
<dbReference type="EMBL" id="SWKV01000114">
    <property type="protein sequence ID" value="KAF3032005.1"/>
    <property type="molecule type" value="Genomic_DNA"/>
</dbReference>
<organism evidence="2 3">
    <name type="scientific">Didymella heteroderae</name>
    <dbReference type="NCBI Taxonomy" id="1769908"/>
    <lineage>
        <taxon>Eukaryota</taxon>
        <taxon>Fungi</taxon>
        <taxon>Dikarya</taxon>
        <taxon>Ascomycota</taxon>
        <taxon>Pezizomycotina</taxon>
        <taxon>Dothideomycetes</taxon>
        <taxon>Pleosporomycetidae</taxon>
        <taxon>Pleosporales</taxon>
        <taxon>Pleosporineae</taxon>
        <taxon>Didymellaceae</taxon>
        <taxon>Didymella</taxon>
    </lineage>
</organism>
<dbReference type="OrthoDB" id="3734027at2759"/>
<proteinExistence type="predicted"/>
<name>A0A9P4WGV7_9PLEO</name>
<protein>
    <submittedName>
        <fullName evidence="2">Uncharacterized protein</fullName>
    </submittedName>
</protein>
<evidence type="ECO:0000313" key="2">
    <source>
        <dbReference type="EMBL" id="KAF3032005.1"/>
    </source>
</evidence>
<accession>A0A9P4WGV7</accession>
<feature type="transmembrane region" description="Helical" evidence="1">
    <location>
        <begin position="50"/>
        <end position="67"/>
    </location>
</feature>
<comment type="caution">
    <text evidence="2">The sequence shown here is derived from an EMBL/GenBank/DDBJ whole genome shotgun (WGS) entry which is preliminary data.</text>
</comment>
<gene>
    <name evidence="2" type="ORF">E8E12_001914</name>
</gene>
<dbReference type="Proteomes" id="UP000758155">
    <property type="component" value="Unassembled WGS sequence"/>
</dbReference>
<dbReference type="AlphaFoldDB" id="A0A9P4WGV7"/>
<sequence length="111" mass="12588">MPSPTQPRAFLRSITHHFADASKHPSSPNSATTKAYPPQYRAMLRRVGRATLFFLPGYLILLGWPLVPPMLFNGHMFGLGREPWVKVEGRGEYKGERNYNWGVHAPGKRDV</sequence>
<evidence type="ECO:0000256" key="1">
    <source>
        <dbReference type="SAM" id="Phobius"/>
    </source>
</evidence>
<reference evidence="2" key="1">
    <citation type="submission" date="2019-04" db="EMBL/GenBank/DDBJ databases">
        <title>Sequencing of skin fungus with MAO and IRED activity.</title>
        <authorList>
            <person name="Marsaioli A.J."/>
            <person name="Bonatto J.M.C."/>
            <person name="Reis Junior O."/>
        </authorList>
    </citation>
    <scope>NUCLEOTIDE SEQUENCE</scope>
    <source>
        <strain evidence="2">28M1</strain>
    </source>
</reference>
<keyword evidence="1" id="KW-0472">Membrane</keyword>
<keyword evidence="3" id="KW-1185">Reference proteome</keyword>
<keyword evidence="1" id="KW-0812">Transmembrane</keyword>